<dbReference type="Pfam" id="PF13400">
    <property type="entry name" value="Tad"/>
    <property type="match status" value="1"/>
</dbReference>
<evidence type="ECO:0000259" key="2">
    <source>
        <dbReference type="Pfam" id="PF13400"/>
    </source>
</evidence>
<dbReference type="AlphaFoldDB" id="A0A9E5MDP0"/>
<evidence type="ECO:0000313" key="4">
    <source>
        <dbReference type="Proteomes" id="UP000818266"/>
    </source>
</evidence>
<dbReference type="EMBL" id="VIKT02000001">
    <property type="protein sequence ID" value="NHF61667.1"/>
    <property type="molecule type" value="Genomic_DNA"/>
</dbReference>
<sequence>MHDDRGSTLPLVIGYAGLALVVVLLVTAATALYLERTRLFTLADGAALVGAESFDLDDVTVREGEVLRPRLTDSRVRADVVAYLSAAPTSSFEGLELESATTPDGLSARVTLSSYWRPPALTLFVPEGLRLEVTATARSVFG</sequence>
<feature type="domain" description="Putative Flp pilus-assembly TadG-like N-terminal" evidence="2">
    <location>
        <begin position="6"/>
        <end position="51"/>
    </location>
</feature>
<comment type="caution">
    <text evidence="3">The sequence shown here is derived from an EMBL/GenBank/DDBJ whole genome shotgun (WGS) entry which is preliminary data.</text>
</comment>
<dbReference type="Proteomes" id="UP000818266">
    <property type="component" value="Unassembled WGS sequence"/>
</dbReference>
<evidence type="ECO:0000313" key="3">
    <source>
        <dbReference type="EMBL" id="NHF61667.1"/>
    </source>
</evidence>
<gene>
    <name evidence="3" type="ORF">FK219_000160</name>
</gene>
<proteinExistence type="predicted"/>
<accession>A0A9E5MDP0</accession>
<keyword evidence="1" id="KW-0812">Transmembrane</keyword>
<name>A0A9E5MDP0_9MICO</name>
<keyword evidence="1" id="KW-1133">Transmembrane helix</keyword>
<organism evidence="3 4">
    <name type="scientific">Microcella pacifica</name>
    <dbReference type="NCBI Taxonomy" id="2591847"/>
    <lineage>
        <taxon>Bacteria</taxon>
        <taxon>Bacillati</taxon>
        <taxon>Actinomycetota</taxon>
        <taxon>Actinomycetes</taxon>
        <taxon>Micrococcales</taxon>
        <taxon>Microbacteriaceae</taxon>
        <taxon>Microcella</taxon>
    </lineage>
</organism>
<reference evidence="3 4" key="1">
    <citation type="submission" date="2020-03" db="EMBL/GenBank/DDBJ databases">
        <title>Chryseoglobus sp. isolated from a deep-sea seamount.</title>
        <authorList>
            <person name="Zhang D.-C."/>
        </authorList>
    </citation>
    <scope>NUCLEOTIDE SEQUENCE [LARGE SCALE GENOMIC DNA]</scope>
    <source>
        <strain evidence="3 4">KN1116</strain>
    </source>
</reference>
<evidence type="ECO:0000256" key="1">
    <source>
        <dbReference type="SAM" id="Phobius"/>
    </source>
</evidence>
<dbReference type="OrthoDB" id="4808490at2"/>
<dbReference type="InterPro" id="IPR028087">
    <property type="entry name" value="Tad_N"/>
</dbReference>
<protein>
    <recommendedName>
        <fullName evidence="2">Putative Flp pilus-assembly TadG-like N-terminal domain-containing protein</fullName>
    </recommendedName>
</protein>
<feature type="transmembrane region" description="Helical" evidence="1">
    <location>
        <begin position="12"/>
        <end position="34"/>
    </location>
</feature>
<keyword evidence="1" id="KW-0472">Membrane</keyword>
<keyword evidence="4" id="KW-1185">Reference proteome</keyword>